<evidence type="ECO:0008006" key="4">
    <source>
        <dbReference type="Google" id="ProtNLM"/>
    </source>
</evidence>
<reference evidence="2 3" key="1">
    <citation type="submission" date="2021-05" db="EMBL/GenBank/DDBJ databases">
        <title>Novel Bacillus species.</title>
        <authorList>
            <person name="Liu G."/>
        </authorList>
    </citation>
    <scope>NUCLEOTIDE SEQUENCE [LARGE SCALE GENOMIC DNA]</scope>
    <source>
        <strain evidence="2 3">FJAT-49705</strain>
    </source>
</reference>
<proteinExistence type="predicted"/>
<gene>
    <name evidence="2" type="ORF">KHA94_22150</name>
</gene>
<name>A0ABS5NYB1_9BACI</name>
<organism evidence="2 3">
    <name type="scientific">Cytobacillus citreus</name>
    <dbReference type="NCBI Taxonomy" id="2833586"/>
    <lineage>
        <taxon>Bacteria</taxon>
        <taxon>Bacillati</taxon>
        <taxon>Bacillota</taxon>
        <taxon>Bacilli</taxon>
        <taxon>Bacillales</taxon>
        <taxon>Bacillaceae</taxon>
        <taxon>Cytobacillus</taxon>
    </lineage>
</organism>
<evidence type="ECO:0000256" key="1">
    <source>
        <dbReference type="SAM" id="Phobius"/>
    </source>
</evidence>
<sequence length="180" mass="20919">MNKPYNIILILVLIMNIVMGVALFKQNSLLIEYKSKINELEVKVEDLDDVVKERIVSGLREISNKDNWNTRNEFTKNRKVILRVMEDPSLRAGKSFGYIFSFSEPFETFNRKELAIYAYHKETGNKITVVPPKIITDPSYGYPSLEHFTATFIIPISGLWRYEVEIDGEFYADVILMVKK</sequence>
<dbReference type="RefSeq" id="WP_213104283.1">
    <property type="nucleotide sequence ID" value="NZ_JAGYPM010000006.1"/>
</dbReference>
<comment type="caution">
    <text evidence="2">The sequence shown here is derived from an EMBL/GenBank/DDBJ whole genome shotgun (WGS) entry which is preliminary data.</text>
</comment>
<dbReference type="Gene3D" id="2.60.40.3830">
    <property type="match status" value="1"/>
</dbReference>
<evidence type="ECO:0000313" key="2">
    <source>
        <dbReference type="EMBL" id="MBS4192837.1"/>
    </source>
</evidence>
<dbReference type="EMBL" id="JAGYPM010000006">
    <property type="protein sequence ID" value="MBS4192837.1"/>
    <property type="molecule type" value="Genomic_DNA"/>
</dbReference>
<feature type="transmembrane region" description="Helical" evidence="1">
    <location>
        <begin position="6"/>
        <end position="24"/>
    </location>
</feature>
<accession>A0ABS5NYB1</accession>
<dbReference type="Proteomes" id="UP000681027">
    <property type="component" value="Unassembled WGS sequence"/>
</dbReference>
<evidence type="ECO:0000313" key="3">
    <source>
        <dbReference type="Proteomes" id="UP000681027"/>
    </source>
</evidence>
<keyword evidence="3" id="KW-1185">Reference proteome</keyword>
<keyword evidence="1" id="KW-0472">Membrane</keyword>
<keyword evidence="1" id="KW-0812">Transmembrane</keyword>
<protein>
    <recommendedName>
        <fullName evidence="4">DUF3859 domain-containing protein</fullName>
    </recommendedName>
</protein>
<keyword evidence="1" id="KW-1133">Transmembrane helix</keyword>